<gene>
    <name evidence="1" type="ORF">DEQ67_016475</name>
</gene>
<name>A0ACD5I416_9EURY</name>
<evidence type="ECO:0000313" key="1">
    <source>
        <dbReference type="EMBL" id="XRJ21452.1"/>
    </source>
</evidence>
<organism evidence="1 2">
    <name type="scientific">Haloferax sp. Atlit-48N</name>
    <dbReference type="NCBI Taxonomy" id="2077198"/>
    <lineage>
        <taxon>Archaea</taxon>
        <taxon>Methanobacteriati</taxon>
        <taxon>Methanobacteriota</taxon>
        <taxon>Stenosarchaea group</taxon>
        <taxon>Halobacteria</taxon>
        <taxon>Halobacteriales</taxon>
        <taxon>Haloferacaceae</taxon>
        <taxon>Haloferax</taxon>
    </lineage>
</organism>
<proteinExistence type="predicted"/>
<dbReference type="Proteomes" id="UP000257089">
    <property type="component" value="Plasmid p48N_2"/>
</dbReference>
<reference evidence="1" key="1">
    <citation type="submission" date="2023-10" db="EMBL/GenBank/DDBJ databases">
        <title>A new archaeal virus that suppresses the transcription of host immunity genes.</title>
        <authorList>
            <person name="Turgeman-Grott I."/>
            <person name="Golan N."/>
            <person name="Neri U."/>
            <person name="Naki D."/>
            <person name="Altman N."/>
            <person name="Eizenshtein K."/>
            <person name="Choudhary D."/>
            <person name="Levi R."/>
            <person name="Himani H."/>
            <person name="Reshef L."/>
            <person name="Papke T.R."/>
            <person name="Gophna U."/>
        </authorList>
    </citation>
    <scope>NUCLEOTIDE SEQUENCE</scope>
    <source>
        <strain evidence="1">Atlit-48N</strain>
    </source>
</reference>
<dbReference type="EMBL" id="CP137691">
    <property type="protein sequence ID" value="XRJ21452.1"/>
    <property type="molecule type" value="Genomic_DNA"/>
</dbReference>
<protein>
    <submittedName>
        <fullName evidence="1">Uncharacterized protein</fullName>
    </submittedName>
</protein>
<accession>A0ACD5I416</accession>
<sequence length="372" mass="42267">MTELPSKFEEFLSNIRPTDKQISDYVDGHEQLRERLSNDGDLSEIHVSDFLQGSYARRTAVKPIGDEKSDVDIVFVTNLPKSEYTASDAMELCEPFLNRYYPGQWEPNQRSYKIELNKVEMDLVLTAAPSEAVINELSAPGSIGKANIANIADQQDMGIIAKSIDNTFEGAEKNWQDEPLDIPDRELDSWDQTHPLATLDWTQNKNDRTNGHYINVVKALKWWRRTQVDFPERPKSYPLERLIGECCPDYISSVAEGVVRAFDVFIEKYESNAEHEDTPVLGQHGIPENNVLARLEGRDFAAFYGRVTDASEVAQRAYEEEDKEQSALYWREMFGEEFPLIGDSDDDDTDDESTATFTPPNNTANVSSQRFG</sequence>
<evidence type="ECO:0000313" key="2">
    <source>
        <dbReference type="Proteomes" id="UP000257089"/>
    </source>
</evidence>
<geneLocation type="plasmid" evidence="1 2">
    <name>p48N_2</name>
</geneLocation>
<keyword evidence="1" id="KW-0614">Plasmid</keyword>